<gene>
    <name evidence="2" type="ORF">FISHEDRAFT_36554</name>
</gene>
<keyword evidence="3" id="KW-1185">Reference proteome</keyword>
<dbReference type="EMBL" id="KN881648">
    <property type="protein sequence ID" value="KIY51797.1"/>
    <property type="molecule type" value="Genomic_DNA"/>
</dbReference>
<evidence type="ECO:0000313" key="2">
    <source>
        <dbReference type="EMBL" id="KIY51797.1"/>
    </source>
</evidence>
<evidence type="ECO:0008006" key="4">
    <source>
        <dbReference type="Google" id="ProtNLM"/>
    </source>
</evidence>
<dbReference type="AlphaFoldDB" id="A0A0D7AJQ3"/>
<proteinExistence type="predicted"/>
<dbReference type="OrthoDB" id="3162660at2759"/>
<evidence type="ECO:0000256" key="1">
    <source>
        <dbReference type="SAM" id="MobiDB-lite"/>
    </source>
</evidence>
<reference evidence="2 3" key="1">
    <citation type="journal article" date="2015" name="Fungal Genet. Biol.">
        <title>Evolution of novel wood decay mechanisms in Agaricales revealed by the genome sequences of Fistulina hepatica and Cylindrobasidium torrendii.</title>
        <authorList>
            <person name="Floudas D."/>
            <person name="Held B.W."/>
            <person name="Riley R."/>
            <person name="Nagy L.G."/>
            <person name="Koehler G."/>
            <person name="Ransdell A.S."/>
            <person name="Younus H."/>
            <person name="Chow J."/>
            <person name="Chiniquy J."/>
            <person name="Lipzen A."/>
            <person name="Tritt A."/>
            <person name="Sun H."/>
            <person name="Haridas S."/>
            <person name="LaButti K."/>
            <person name="Ohm R.A."/>
            <person name="Kues U."/>
            <person name="Blanchette R.A."/>
            <person name="Grigoriev I.V."/>
            <person name="Minto R.E."/>
            <person name="Hibbett D.S."/>
        </authorList>
    </citation>
    <scope>NUCLEOTIDE SEQUENCE [LARGE SCALE GENOMIC DNA]</scope>
    <source>
        <strain evidence="2 3">ATCC 64428</strain>
    </source>
</reference>
<accession>A0A0D7AJQ3</accession>
<name>A0A0D7AJQ3_9AGAR</name>
<feature type="region of interest" description="Disordered" evidence="1">
    <location>
        <begin position="14"/>
        <end position="43"/>
    </location>
</feature>
<sequence>MDVLSLPHYDDAAAGTATDELPPYSRRQSYLRPRTGSPRQTTEHVFTITDSRNRPWAKLTISSSAKSVKSLPTFFDKDAINGTLELNADEKGDSIHAINATITGRIITSASSNDSTTFLSHTVPLWNRAPDGSCIFSPSPGVVGPRLRGHCVWPFSIPIPRTAGDARLPETFVERHTSVSVQYEFCITIARGKLRSDNQIKTTFGYVPSTRPDPPSMLRQISYQQGTPIPGPQFDPEGWHICPSVVSRGCVFKSRHIEVRCTLALALPLAYTRGSVIPCRLQIEGQDPQSLDLLSTPSAIVLCLQRRVHTQTAPSPLPFRDILSASCEDVGRAVWWPVNQSCHGEHAYDRHFVREFEGEISLSKDLKPSAAIGPFSLSYEVVLKPFDTAGFTPEPPVEITTMYAKGPVPRPRVYAPPEYASSPRDYDA</sequence>
<dbReference type="InterPro" id="IPR014752">
    <property type="entry name" value="Arrestin-like_C"/>
</dbReference>
<organism evidence="2 3">
    <name type="scientific">Fistulina hepatica ATCC 64428</name>
    <dbReference type="NCBI Taxonomy" id="1128425"/>
    <lineage>
        <taxon>Eukaryota</taxon>
        <taxon>Fungi</taxon>
        <taxon>Dikarya</taxon>
        <taxon>Basidiomycota</taxon>
        <taxon>Agaricomycotina</taxon>
        <taxon>Agaricomycetes</taxon>
        <taxon>Agaricomycetidae</taxon>
        <taxon>Agaricales</taxon>
        <taxon>Fistulinaceae</taxon>
        <taxon>Fistulina</taxon>
    </lineage>
</organism>
<dbReference type="Gene3D" id="2.60.40.640">
    <property type="match status" value="1"/>
</dbReference>
<protein>
    <recommendedName>
        <fullName evidence="4">Arrestin-like N-terminal domain-containing protein</fullName>
    </recommendedName>
</protein>
<evidence type="ECO:0000313" key="3">
    <source>
        <dbReference type="Proteomes" id="UP000054144"/>
    </source>
</evidence>
<dbReference type="Proteomes" id="UP000054144">
    <property type="component" value="Unassembled WGS sequence"/>
</dbReference>